<dbReference type="eggNOG" id="ENOG502TDCE">
    <property type="taxonomic scope" value="Eukaryota"/>
</dbReference>
<protein>
    <submittedName>
        <fullName evidence="1">Uncharacterized protein</fullName>
    </submittedName>
</protein>
<reference evidence="1 2" key="1">
    <citation type="submission" date="2013-03" db="EMBL/GenBank/DDBJ databases">
        <title>The Genome Sequence of Capronia epimyces CBS 606.96.</title>
        <authorList>
            <consortium name="The Broad Institute Genomics Platform"/>
            <person name="Cuomo C."/>
            <person name="de Hoog S."/>
            <person name="Gorbushina A."/>
            <person name="Walker B."/>
            <person name="Young S.K."/>
            <person name="Zeng Q."/>
            <person name="Gargeya S."/>
            <person name="Fitzgerald M."/>
            <person name="Haas B."/>
            <person name="Abouelleil A."/>
            <person name="Allen A.W."/>
            <person name="Alvarado L."/>
            <person name="Arachchi H.M."/>
            <person name="Berlin A.M."/>
            <person name="Chapman S.B."/>
            <person name="Gainer-Dewar J."/>
            <person name="Goldberg J."/>
            <person name="Griggs A."/>
            <person name="Gujja S."/>
            <person name="Hansen M."/>
            <person name="Howarth C."/>
            <person name="Imamovic A."/>
            <person name="Ireland A."/>
            <person name="Larimer J."/>
            <person name="McCowan C."/>
            <person name="Murphy C."/>
            <person name="Pearson M."/>
            <person name="Poon T.W."/>
            <person name="Priest M."/>
            <person name="Roberts A."/>
            <person name="Saif S."/>
            <person name="Shea T."/>
            <person name="Sisk P."/>
            <person name="Sykes S."/>
            <person name="Wortman J."/>
            <person name="Nusbaum C."/>
            <person name="Birren B."/>
        </authorList>
    </citation>
    <scope>NUCLEOTIDE SEQUENCE [LARGE SCALE GENOMIC DNA]</scope>
    <source>
        <strain evidence="1 2">CBS 606.96</strain>
    </source>
</reference>
<gene>
    <name evidence="1" type="ORF">A1O3_07272</name>
</gene>
<dbReference type="Proteomes" id="UP000019478">
    <property type="component" value="Unassembled WGS sequence"/>
</dbReference>
<evidence type="ECO:0000313" key="1">
    <source>
        <dbReference type="EMBL" id="EXJ80984.1"/>
    </source>
</evidence>
<comment type="caution">
    <text evidence="1">The sequence shown here is derived from an EMBL/GenBank/DDBJ whole genome shotgun (WGS) entry which is preliminary data.</text>
</comment>
<dbReference type="RefSeq" id="XP_007735572.1">
    <property type="nucleotide sequence ID" value="XM_007737382.1"/>
</dbReference>
<dbReference type="GeneID" id="19171372"/>
<keyword evidence="2" id="KW-1185">Reference proteome</keyword>
<organism evidence="1 2">
    <name type="scientific">Capronia epimyces CBS 606.96</name>
    <dbReference type="NCBI Taxonomy" id="1182542"/>
    <lineage>
        <taxon>Eukaryota</taxon>
        <taxon>Fungi</taxon>
        <taxon>Dikarya</taxon>
        <taxon>Ascomycota</taxon>
        <taxon>Pezizomycotina</taxon>
        <taxon>Eurotiomycetes</taxon>
        <taxon>Chaetothyriomycetidae</taxon>
        <taxon>Chaetothyriales</taxon>
        <taxon>Herpotrichiellaceae</taxon>
        <taxon>Capronia</taxon>
    </lineage>
</organism>
<name>W9YFA9_9EURO</name>
<dbReference type="AlphaFoldDB" id="W9YFA9"/>
<dbReference type="HOGENOM" id="CLU_082152_0_0_1"/>
<dbReference type="OrthoDB" id="2446291at2759"/>
<accession>W9YFA9</accession>
<evidence type="ECO:0000313" key="2">
    <source>
        <dbReference type="Proteomes" id="UP000019478"/>
    </source>
</evidence>
<proteinExistence type="predicted"/>
<dbReference type="EMBL" id="AMGY01000006">
    <property type="protein sequence ID" value="EXJ80984.1"/>
    <property type="molecule type" value="Genomic_DNA"/>
</dbReference>
<sequence length="186" mass="21071">MSSIKADYADPVDVEMELNLSSTSQPKIRRARSNDIIAPYRDSNFLSTIDISNRERVPTPISSHFDNRMNDLPGVSRHHFPPVHTNLSPMFEQESWISRDGLPSPTEDQEMDTVMMLDQANNGPDDRHVYGNNAVESRLMERHGAQVNRNSSPGRSRTAKLHMGFLNGCDKCVQKVPGHYSHILWT</sequence>